<dbReference type="OrthoDB" id="442921at2759"/>
<sequence length="157" mass="17726">MSRSPNHETTEKQPETTSTNKEIPANGTANNAAGASTTENPSDHLNLKVKAQDVNKIKKLMDAYCSRVAKEPGTIRFLFDGERIQPDSTPQQLGMENEDEIDAMVEQQGGRLKPSEKDSWSIVEEYFFILANDEFFSPSYSLFSHWYLKSKTCDEIN</sequence>
<evidence type="ECO:0000259" key="2">
    <source>
        <dbReference type="PROSITE" id="PS50053"/>
    </source>
</evidence>
<feature type="domain" description="Ubiquitin-like" evidence="2">
    <location>
        <begin position="52"/>
        <end position="110"/>
    </location>
</feature>
<dbReference type="AlphaFoldDB" id="X6MLY7"/>
<evidence type="ECO:0000256" key="1">
    <source>
        <dbReference type="SAM" id="MobiDB-lite"/>
    </source>
</evidence>
<dbReference type="SUPFAM" id="SSF54236">
    <property type="entry name" value="Ubiquitin-like"/>
    <property type="match status" value="1"/>
</dbReference>
<reference evidence="3 4" key="1">
    <citation type="journal article" date="2013" name="Curr. Biol.">
        <title>The Genome of the Foraminiferan Reticulomyxa filosa.</title>
        <authorList>
            <person name="Glockner G."/>
            <person name="Hulsmann N."/>
            <person name="Schleicher M."/>
            <person name="Noegel A.A."/>
            <person name="Eichinger L."/>
            <person name="Gallinger C."/>
            <person name="Pawlowski J."/>
            <person name="Sierra R."/>
            <person name="Euteneuer U."/>
            <person name="Pillet L."/>
            <person name="Moustafa A."/>
            <person name="Platzer M."/>
            <person name="Groth M."/>
            <person name="Szafranski K."/>
            <person name="Schliwa M."/>
        </authorList>
    </citation>
    <scope>NUCLEOTIDE SEQUENCE [LARGE SCALE GENOMIC DNA]</scope>
</reference>
<dbReference type="InterPro" id="IPR029071">
    <property type="entry name" value="Ubiquitin-like_domsf"/>
</dbReference>
<dbReference type="EMBL" id="ASPP01020037">
    <property type="protein sequence ID" value="ETO14437.1"/>
    <property type="molecule type" value="Genomic_DNA"/>
</dbReference>
<proteinExistence type="predicted"/>
<dbReference type="Gene3D" id="3.10.20.90">
    <property type="entry name" value="Phosphatidylinositol 3-kinase Catalytic Subunit, Chain A, domain 1"/>
    <property type="match status" value="1"/>
</dbReference>
<gene>
    <name evidence="3" type="ORF">RFI_22934</name>
</gene>
<accession>X6MLY7</accession>
<dbReference type="InterPro" id="IPR000626">
    <property type="entry name" value="Ubiquitin-like_dom"/>
</dbReference>
<dbReference type="Pfam" id="PF11976">
    <property type="entry name" value="Rad60-SLD"/>
    <property type="match status" value="1"/>
</dbReference>
<name>X6MLY7_RETFI</name>
<feature type="region of interest" description="Disordered" evidence="1">
    <location>
        <begin position="1"/>
        <end position="47"/>
    </location>
</feature>
<dbReference type="PROSITE" id="PS50053">
    <property type="entry name" value="UBIQUITIN_2"/>
    <property type="match status" value="1"/>
</dbReference>
<keyword evidence="4" id="KW-1185">Reference proteome</keyword>
<comment type="caution">
    <text evidence="3">The sequence shown here is derived from an EMBL/GenBank/DDBJ whole genome shotgun (WGS) entry which is preliminary data.</text>
</comment>
<feature type="compositionally biased region" description="Basic and acidic residues" evidence="1">
    <location>
        <begin position="1"/>
        <end position="14"/>
    </location>
</feature>
<feature type="compositionally biased region" description="Low complexity" evidence="1">
    <location>
        <begin position="25"/>
        <end position="38"/>
    </location>
</feature>
<dbReference type="OMA" id="NDQADHI"/>
<organism evidence="3 4">
    <name type="scientific">Reticulomyxa filosa</name>
    <dbReference type="NCBI Taxonomy" id="46433"/>
    <lineage>
        <taxon>Eukaryota</taxon>
        <taxon>Sar</taxon>
        <taxon>Rhizaria</taxon>
        <taxon>Retaria</taxon>
        <taxon>Foraminifera</taxon>
        <taxon>Monothalamids</taxon>
        <taxon>Reticulomyxidae</taxon>
        <taxon>Reticulomyxa</taxon>
    </lineage>
</organism>
<evidence type="ECO:0000313" key="4">
    <source>
        <dbReference type="Proteomes" id="UP000023152"/>
    </source>
</evidence>
<dbReference type="Proteomes" id="UP000023152">
    <property type="component" value="Unassembled WGS sequence"/>
</dbReference>
<dbReference type="PANTHER" id="PTHR10562">
    <property type="entry name" value="SMALL UBIQUITIN-RELATED MODIFIER"/>
    <property type="match status" value="1"/>
</dbReference>
<dbReference type="InterPro" id="IPR022617">
    <property type="entry name" value="Rad60/SUMO-like_dom"/>
</dbReference>
<evidence type="ECO:0000313" key="3">
    <source>
        <dbReference type="EMBL" id="ETO14437.1"/>
    </source>
</evidence>
<protein>
    <submittedName>
        <fullName evidence="3">Ubiquitin-like protein pmt3/smt3</fullName>
    </submittedName>
</protein>
<dbReference type="CDD" id="cd16116">
    <property type="entry name" value="Ubl_Smt3_like"/>
    <property type="match status" value="1"/>
</dbReference>